<evidence type="ECO:0000256" key="5">
    <source>
        <dbReference type="ARBA" id="ARBA00022692"/>
    </source>
</evidence>
<keyword evidence="6 9" id="KW-1133">Transmembrane helix</keyword>
<dbReference type="PANTHER" id="PTHR43065">
    <property type="entry name" value="SENSOR HISTIDINE KINASE"/>
    <property type="match status" value="1"/>
</dbReference>
<dbReference type="SUPFAM" id="SSF47384">
    <property type="entry name" value="Homodimeric domain of signal transducing histidine kinase"/>
    <property type="match status" value="1"/>
</dbReference>
<dbReference type="InterPro" id="IPR035965">
    <property type="entry name" value="PAS-like_dom_sf"/>
</dbReference>
<feature type="domain" description="Histidine kinase" evidence="10">
    <location>
        <begin position="470"/>
        <end position="695"/>
    </location>
</feature>
<keyword evidence="7 9" id="KW-0472">Membrane</keyword>
<dbReference type="Pfam" id="PF08448">
    <property type="entry name" value="PAS_4"/>
    <property type="match status" value="1"/>
</dbReference>
<dbReference type="Pfam" id="PF02518">
    <property type="entry name" value="HATPase_c"/>
    <property type="match status" value="1"/>
</dbReference>
<dbReference type="NCBIfam" id="TIGR00229">
    <property type="entry name" value="sensory_box"/>
    <property type="match status" value="1"/>
</dbReference>
<evidence type="ECO:0000256" key="1">
    <source>
        <dbReference type="ARBA" id="ARBA00000085"/>
    </source>
</evidence>
<dbReference type="PANTHER" id="PTHR43065:SF42">
    <property type="entry name" value="TWO-COMPONENT SENSOR PPRA"/>
    <property type="match status" value="1"/>
</dbReference>
<dbReference type="InterPro" id="IPR000014">
    <property type="entry name" value="PAS"/>
</dbReference>
<feature type="domain" description="CHASE" evidence="13">
    <location>
        <begin position="114"/>
        <end position="209"/>
    </location>
</feature>
<dbReference type="InterPro" id="IPR036890">
    <property type="entry name" value="HATPase_C_sf"/>
</dbReference>
<dbReference type="InterPro" id="IPR003661">
    <property type="entry name" value="HisK_dim/P_dom"/>
</dbReference>
<dbReference type="Pfam" id="PF03924">
    <property type="entry name" value="CHASE"/>
    <property type="match status" value="1"/>
</dbReference>
<evidence type="ECO:0000256" key="8">
    <source>
        <dbReference type="PROSITE-ProRule" id="PRU00169"/>
    </source>
</evidence>
<dbReference type="InterPro" id="IPR003594">
    <property type="entry name" value="HATPase_dom"/>
</dbReference>
<feature type="domain" description="Response regulatory" evidence="11">
    <location>
        <begin position="716"/>
        <end position="831"/>
    </location>
</feature>
<dbReference type="InterPro" id="IPR001789">
    <property type="entry name" value="Sig_transdc_resp-reg_receiver"/>
</dbReference>
<dbReference type="Gene3D" id="1.10.287.130">
    <property type="match status" value="1"/>
</dbReference>
<comment type="caution">
    <text evidence="14">The sequence shown here is derived from an EMBL/GenBank/DDBJ whole genome shotgun (WGS) entry which is preliminary data.</text>
</comment>
<reference evidence="14 15" key="1">
    <citation type="submission" date="2020-12" db="EMBL/GenBank/DDBJ databases">
        <title>Geomonas sp. Red259, isolated from paddy soil.</title>
        <authorList>
            <person name="Xu Z."/>
            <person name="Zhang Z."/>
            <person name="Masuda Y."/>
            <person name="Itoh H."/>
            <person name="Senoo K."/>
        </authorList>
    </citation>
    <scope>NUCLEOTIDE SEQUENCE [LARGE SCALE GENOMIC DNA]</scope>
    <source>
        <strain evidence="14 15">Red259</strain>
    </source>
</reference>
<evidence type="ECO:0000256" key="7">
    <source>
        <dbReference type="ARBA" id="ARBA00023136"/>
    </source>
</evidence>
<evidence type="ECO:0000259" key="12">
    <source>
        <dbReference type="PROSITE" id="PS50112"/>
    </source>
</evidence>
<dbReference type="PRINTS" id="PR00344">
    <property type="entry name" value="BCTRLSENSOR"/>
</dbReference>
<sequence>MKNTQEQSRERHSSPGSSRIIRVSLAAFLLGMIVSGTTVGLYEENREQIRRQAAADLTAQVAYGIRDNLNRALSSTYALAALIRQDNGVIKNFPQLAREMLQLYPGISALQLAPSGIITEVVPLQGNEKAIGHNLLADNRRNKEALLAVRTRSLTLAGPFELIQGGGKAVIGRLPVFLKDAGGRERFWGFTTALLRLDQFLGNAQLSLLGKEYNYQISRTHPDTGKTDVFWSVGGPLRQPVSQKLEVPNGVWTVSVEPVHGWHITGFMVVEILLVLFLSSLCSLVAWWFMCQPQLLQRMVDEKTRELSESNAMLQNEVIERKHAEEALKASEIKLRSIFTSLTDVILVLDREGRYLEIAPTSTDRLYRPPMELLGQRIKDVFPKEQADLFLKTIENALDRGETMSIDYALDCNGTEVWFTGNVAPLDGDRVIWSARDITLRKRSEEERLKLEKQMLHTQKLESLGVLAGGIAHDFNNILTAIVGNADLALMRLNPESPAQENLRRIEVAASRAADLARQMLAYSGKGHFVTEELDLNTLVEEMGQMLSVSVAKKAQLNYRLSRPLPSITADATQIRQVVMNLVINASEAIGDDSGIITITTGQMECNEGDCNTGWLSDPLPPGIYVYIEVSDTGCGMDRETMAKIFDPFFTTKFTGRGLGMAAVLGIVRGHMGAIRVYSEPGRGSTFKVVLSAGTATGESPHMACAPEQSWRGSGTVLLVDDEATIRDLGSEMLGELGFEVVTAADGREGVEIFRNRRDIVLVLLDLTMPQMDGEQCFRELRRIDPQIKVVMSSGFSEHEVSRKFLGKGISAFVQKPYKLSALREVLSALDWGNSSQLR</sequence>
<feature type="transmembrane region" description="Helical" evidence="9">
    <location>
        <begin position="20"/>
        <end position="42"/>
    </location>
</feature>
<dbReference type="Pfam" id="PF00512">
    <property type="entry name" value="HisKA"/>
    <property type="match status" value="1"/>
</dbReference>
<evidence type="ECO:0000256" key="9">
    <source>
        <dbReference type="SAM" id="Phobius"/>
    </source>
</evidence>
<dbReference type="InterPro" id="IPR013656">
    <property type="entry name" value="PAS_4"/>
</dbReference>
<evidence type="ECO:0000259" key="10">
    <source>
        <dbReference type="PROSITE" id="PS50109"/>
    </source>
</evidence>
<dbReference type="PROSITE" id="PS50112">
    <property type="entry name" value="PAS"/>
    <property type="match status" value="1"/>
</dbReference>
<dbReference type="Pfam" id="PF00072">
    <property type="entry name" value="Response_reg"/>
    <property type="match status" value="1"/>
</dbReference>
<keyword evidence="4 8" id="KW-0597">Phosphoprotein</keyword>
<dbReference type="Gene3D" id="3.40.50.2300">
    <property type="match status" value="1"/>
</dbReference>
<dbReference type="InterPro" id="IPR042240">
    <property type="entry name" value="CHASE_sf"/>
</dbReference>
<dbReference type="InterPro" id="IPR011006">
    <property type="entry name" value="CheY-like_superfamily"/>
</dbReference>
<dbReference type="SUPFAM" id="SSF52172">
    <property type="entry name" value="CheY-like"/>
    <property type="match status" value="1"/>
</dbReference>
<dbReference type="InterPro" id="IPR036097">
    <property type="entry name" value="HisK_dim/P_sf"/>
</dbReference>
<evidence type="ECO:0000256" key="2">
    <source>
        <dbReference type="ARBA" id="ARBA00004370"/>
    </source>
</evidence>
<dbReference type="SUPFAM" id="SSF55785">
    <property type="entry name" value="PYP-like sensor domain (PAS domain)"/>
    <property type="match status" value="1"/>
</dbReference>
<evidence type="ECO:0000313" key="15">
    <source>
        <dbReference type="Proteomes" id="UP000641025"/>
    </source>
</evidence>
<evidence type="ECO:0000313" key="14">
    <source>
        <dbReference type="EMBL" id="MBJ6800339.1"/>
    </source>
</evidence>
<dbReference type="InterPro" id="IPR005467">
    <property type="entry name" value="His_kinase_dom"/>
</dbReference>
<evidence type="ECO:0000259" key="13">
    <source>
        <dbReference type="PROSITE" id="PS50839"/>
    </source>
</evidence>
<dbReference type="SMART" id="SM00091">
    <property type="entry name" value="PAS"/>
    <property type="match status" value="1"/>
</dbReference>
<evidence type="ECO:0000256" key="3">
    <source>
        <dbReference type="ARBA" id="ARBA00012438"/>
    </source>
</evidence>
<keyword evidence="15" id="KW-1185">Reference proteome</keyword>
<dbReference type="EC" id="2.7.13.3" evidence="3"/>
<dbReference type="Gene3D" id="3.30.450.20">
    <property type="entry name" value="PAS domain"/>
    <property type="match status" value="1"/>
</dbReference>
<dbReference type="CDD" id="cd00082">
    <property type="entry name" value="HisKA"/>
    <property type="match status" value="1"/>
</dbReference>
<dbReference type="InterPro" id="IPR006189">
    <property type="entry name" value="CHASE_dom"/>
</dbReference>
<dbReference type="EMBL" id="JAEMHK010000006">
    <property type="protein sequence ID" value="MBJ6800339.1"/>
    <property type="molecule type" value="Genomic_DNA"/>
</dbReference>
<dbReference type="Proteomes" id="UP000641025">
    <property type="component" value="Unassembled WGS sequence"/>
</dbReference>
<dbReference type="SMART" id="SM00387">
    <property type="entry name" value="HATPase_c"/>
    <property type="match status" value="1"/>
</dbReference>
<dbReference type="Gene3D" id="3.30.565.10">
    <property type="entry name" value="Histidine kinase-like ATPase, C-terminal domain"/>
    <property type="match status" value="1"/>
</dbReference>
<dbReference type="SMART" id="SM00448">
    <property type="entry name" value="REC"/>
    <property type="match status" value="1"/>
</dbReference>
<accession>A0ABS0YQS7</accession>
<comment type="subcellular location">
    <subcellularLocation>
        <location evidence="2">Membrane</location>
    </subcellularLocation>
</comment>
<feature type="modified residue" description="4-aspartylphosphate" evidence="8">
    <location>
        <position position="766"/>
    </location>
</feature>
<comment type="catalytic activity">
    <reaction evidence="1">
        <text>ATP + protein L-histidine = ADP + protein N-phospho-L-histidine.</text>
        <dbReference type="EC" id="2.7.13.3"/>
    </reaction>
</comment>
<protein>
    <recommendedName>
        <fullName evidence="3">histidine kinase</fullName>
        <ecNumber evidence="3">2.7.13.3</ecNumber>
    </recommendedName>
</protein>
<dbReference type="PROSITE" id="PS50110">
    <property type="entry name" value="RESPONSE_REGULATORY"/>
    <property type="match status" value="1"/>
</dbReference>
<evidence type="ECO:0000259" key="11">
    <source>
        <dbReference type="PROSITE" id="PS50110"/>
    </source>
</evidence>
<dbReference type="PROSITE" id="PS50109">
    <property type="entry name" value="HIS_KIN"/>
    <property type="match status" value="1"/>
</dbReference>
<dbReference type="SUPFAM" id="SSF55874">
    <property type="entry name" value="ATPase domain of HSP90 chaperone/DNA topoisomerase II/histidine kinase"/>
    <property type="match status" value="1"/>
</dbReference>
<evidence type="ECO:0000256" key="4">
    <source>
        <dbReference type="ARBA" id="ARBA00022553"/>
    </source>
</evidence>
<feature type="transmembrane region" description="Helical" evidence="9">
    <location>
        <begin position="267"/>
        <end position="290"/>
    </location>
</feature>
<dbReference type="CDD" id="cd00130">
    <property type="entry name" value="PAS"/>
    <property type="match status" value="1"/>
</dbReference>
<feature type="domain" description="PAS" evidence="12">
    <location>
        <begin position="331"/>
        <end position="401"/>
    </location>
</feature>
<dbReference type="SMART" id="SM00388">
    <property type="entry name" value="HisKA"/>
    <property type="match status" value="1"/>
</dbReference>
<name>A0ABS0YQS7_9BACT</name>
<proteinExistence type="predicted"/>
<dbReference type="SMART" id="SM01079">
    <property type="entry name" value="CHASE"/>
    <property type="match status" value="1"/>
</dbReference>
<keyword evidence="5 9" id="KW-0812">Transmembrane</keyword>
<dbReference type="PROSITE" id="PS50839">
    <property type="entry name" value="CHASE"/>
    <property type="match status" value="1"/>
</dbReference>
<gene>
    <name evidence="14" type="ORF">JFN90_09355</name>
</gene>
<organism evidence="14 15">
    <name type="scientific">Geomonas propionica</name>
    <dbReference type="NCBI Taxonomy" id="2798582"/>
    <lineage>
        <taxon>Bacteria</taxon>
        <taxon>Pseudomonadati</taxon>
        <taxon>Thermodesulfobacteriota</taxon>
        <taxon>Desulfuromonadia</taxon>
        <taxon>Geobacterales</taxon>
        <taxon>Geobacteraceae</taxon>
        <taxon>Geomonas</taxon>
    </lineage>
</organism>
<evidence type="ECO:0000256" key="6">
    <source>
        <dbReference type="ARBA" id="ARBA00022989"/>
    </source>
</evidence>
<dbReference type="InterPro" id="IPR004358">
    <property type="entry name" value="Sig_transdc_His_kin-like_C"/>
</dbReference>
<dbReference type="RefSeq" id="WP_199394852.1">
    <property type="nucleotide sequence ID" value="NZ_JAEMHK010000006.1"/>
</dbReference>
<dbReference type="Gene3D" id="3.30.450.350">
    <property type="entry name" value="CHASE domain"/>
    <property type="match status" value="1"/>
</dbReference>